<dbReference type="RefSeq" id="WP_345191727.1">
    <property type="nucleotide sequence ID" value="NZ_BAABJJ010000029.1"/>
</dbReference>
<feature type="repeat" description="TPR" evidence="5">
    <location>
        <begin position="432"/>
        <end position="465"/>
    </location>
</feature>
<feature type="chain" id="PRO_5047006827" description="Beta-lactamase" evidence="7">
    <location>
        <begin position="22"/>
        <end position="484"/>
    </location>
</feature>
<dbReference type="PANTHER" id="PTHR46825:SF9">
    <property type="entry name" value="BETA-LACTAMASE-RELATED DOMAIN-CONTAINING PROTEIN"/>
    <property type="match status" value="1"/>
</dbReference>
<evidence type="ECO:0000256" key="5">
    <source>
        <dbReference type="PROSITE-ProRule" id="PRU00339"/>
    </source>
</evidence>
<comment type="similarity">
    <text evidence="2 6">Belongs to the class-C beta-lactamase family.</text>
</comment>
<dbReference type="InterPro" id="IPR011990">
    <property type="entry name" value="TPR-like_helical_dom_sf"/>
</dbReference>
<evidence type="ECO:0000259" key="8">
    <source>
        <dbReference type="Pfam" id="PF00144"/>
    </source>
</evidence>
<evidence type="ECO:0000256" key="1">
    <source>
        <dbReference type="ARBA" id="ARBA00001526"/>
    </source>
</evidence>
<evidence type="ECO:0000313" key="10">
    <source>
        <dbReference type="Proteomes" id="UP001501302"/>
    </source>
</evidence>
<feature type="domain" description="Beta-lactamase-related" evidence="8">
    <location>
        <begin position="31"/>
        <end position="341"/>
    </location>
</feature>
<dbReference type="PROSITE" id="PS50005">
    <property type="entry name" value="TPR"/>
    <property type="match status" value="1"/>
</dbReference>
<evidence type="ECO:0000256" key="7">
    <source>
        <dbReference type="SAM" id="SignalP"/>
    </source>
</evidence>
<name>A0ABP9GKK4_9FLAO</name>
<sequence length="484" mass="54096">MLKHSVILLVLLLGFSQTCHAQKPEIPDDVKENIVKRVEKGSNTGIVVGMVNSHGTTFYSYGVKSSETKEPVDEYTTFEIGSISKAFTGILLADMVVKGEVSMETPLQKLLPDGITSPTRNGDTIRLVHLANHTSSLPRMPDNMNNENPANPYFGYTEKHLYDFLDGYELTRDIGSKQEYSNYAMGLLGEVLAAKCNSTYEELMVQRIAKPLNMKNTRITFTPNMYQNLAMGHSLGLEVENWDLGALGAGGAIRSTATDMLKFIAANMGIEKSKLLPAMQLSYTKSSEQINGSVGLGWHTRQVADMELVWHNGGTGGYRSFSGFINGGDLGVVILSNSNFGVDNIGFHLLNAKLKLKNIKPSIGNKLNQIFAQDGINKAVKSYWNLKKNHQDEFNFKESELDKLGAHFYIQGQIKEARAIFWLNVKAFPDSWRVYDNYAFVLMESNKKRKAITNYKKLLDLNPDYEYGIEMLKKLGVDIENIKK</sequence>
<keyword evidence="7" id="KW-0732">Signal</keyword>
<dbReference type="Gene3D" id="3.40.710.10">
    <property type="entry name" value="DD-peptidase/beta-lactamase superfamily"/>
    <property type="match status" value="1"/>
</dbReference>
<dbReference type="GO" id="GO:0016787">
    <property type="term" value="F:hydrolase activity"/>
    <property type="evidence" value="ECO:0007669"/>
    <property type="project" value="UniProtKB-KW"/>
</dbReference>
<dbReference type="InterPro" id="IPR019734">
    <property type="entry name" value="TPR_rpt"/>
</dbReference>
<keyword evidence="4 6" id="KW-0046">Antibiotic resistance</keyword>
<reference evidence="10" key="1">
    <citation type="journal article" date="2019" name="Int. J. Syst. Evol. Microbiol.">
        <title>The Global Catalogue of Microorganisms (GCM) 10K type strain sequencing project: providing services to taxonomists for standard genome sequencing and annotation.</title>
        <authorList>
            <consortium name="The Broad Institute Genomics Platform"/>
            <consortium name="The Broad Institute Genome Sequencing Center for Infectious Disease"/>
            <person name="Wu L."/>
            <person name="Ma J."/>
        </authorList>
    </citation>
    <scope>NUCLEOTIDE SEQUENCE [LARGE SCALE GENOMIC DNA]</scope>
    <source>
        <strain evidence="10">JCM 18285</strain>
    </source>
</reference>
<dbReference type="InterPro" id="IPR001466">
    <property type="entry name" value="Beta-lactam-related"/>
</dbReference>
<evidence type="ECO:0000256" key="4">
    <source>
        <dbReference type="ARBA" id="ARBA00023251"/>
    </source>
</evidence>
<accession>A0ABP9GKK4</accession>
<feature type="signal peptide" evidence="7">
    <location>
        <begin position="1"/>
        <end position="21"/>
    </location>
</feature>
<dbReference type="InterPro" id="IPR050491">
    <property type="entry name" value="AmpC-like"/>
</dbReference>
<dbReference type="PROSITE" id="PS00336">
    <property type="entry name" value="BETA_LACTAMASE_C"/>
    <property type="match status" value="1"/>
</dbReference>
<comment type="catalytic activity">
    <reaction evidence="1 6">
        <text>a beta-lactam + H2O = a substituted beta-amino acid</text>
        <dbReference type="Rhea" id="RHEA:20401"/>
        <dbReference type="ChEBI" id="CHEBI:15377"/>
        <dbReference type="ChEBI" id="CHEBI:35627"/>
        <dbReference type="ChEBI" id="CHEBI:140347"/>
        <dbReference type="EC" id="3.5.2.6"/>
    </reaction>
</comment>
<protein>
    <recommendedName>
        <fullName evidence="6">Beta-lactamase</fullName>
        <ecNumber evidence="6">3.5.2.6</ecNumber>
    </recommendedName>
</protein>
<keyword evidence="10" id="KW-1185">Reference proteome</keyword>
<dbReference type="Proteomes" id="UP001501302">
    <property type="component" value="Unassembled WGS sequence"/>
</dbReference>
<organism evidence="9 10">
    <name type="scientific">Algibacter agarivorans</name>
    <dbReference type="NCBI Taxonomy" id="1109741"/>
    <lineage>
        <taxon>Bacteria</taxon>
        <taxon>Pseudomonadati</taxon>
        <taxon>Bacteroidota</taxon>
        <taxon>Flavobacteriia</taxon>
        <taxon>Flavobacteriales</taxon>
        <taxon>Flavobacteriaceae</taxon>
        <taxon>Algibacter</taxon>
    </lineage>
</organism>
<dbReference type="SUPFAM" id="SSF56601">
    <property type="entry name" value="beta-lactamase/transpeptidase-like"/>
    <property type="match status" value="1"/>
</dbReference>
<evidence type="ECO:0000256" key="2">
    <source>
        <dbReference type="ARBA" id="ARBA00007840"/>
    </source>
</evidence>
<dbReference type="Pfam" id="PF00144">
    <property type="entry name" value="Beta-lactamase"/>
    <property type="match status" value="1"/>
</dbReference>
<dbReference type="EMBL" id="BAABJJ010000029">
    <property type="protein sequence ID" value="GAA4945832.1"/>
    <property type="molecule type" value="Genomic_DNA"/>
</dbReference>
<dbReference type="SUPFAM" id="SSF48452">
    <property type="entry name" value="TPR-like"/>
    <property type="match status" value="1"/>
</dbReference>
<evidence type="ECO:0000256" key="6">
    <source>
        <dbReference type="RuleBase" id="RU361140"/>
    </source>
</evidence>
<dbReference type="EC" id="3.5.2.6" evidence="6"/>
<dbReference type="InterPro" id="IPR001586">
    <property type="entry name" value="Beta-lactam_class-C_AS"/>
</dbReference>
<gene>
    <name evidence="9" type="ORF">GCM10023314_18860</name>
</gene>
<proteinExistence type="inferred from homology"/>
<keyword evidence="3 6" id="KW-0378">Hydrolase</keyword>
<dbReference type="PANTHER" id="PTHR46825">
    <property type="entry name" value="D-ALANYL-D-ALANINE-CARBOXYPEPTIDASE/ENDOPEPTIDASE AMPH"/>
    <property type="match status" value="1"/>
</dbReference>
<comment type="caution">
    <text evidence="9">The sequence shown here is derived from an EMBL/GenBank/DDBJ whole genome shotgun (WGS) entry which is preliminary data.</text>
</comment>
<dbReference type="Gene3D" id="1.25.40.10">
    <property type="entry name" value="Tetratricopeptide repeat domain"/>
    <property type="match status" value="1"/>
</dbReference>
<evidence type="ECO:0000313" key="9">
    <source>
        <dbReference type="EMBL" id="GAA4945832.1"/>
    </source>
</evidence>
<keyword evidence="5" id="KW-0802">TPR repeat</keyword>
<dbReference type="InterPro" id="IPR012338">
    <property type="entry name" value="Beta-lactam/transpept-like"/>
</dbReference>
<evidence type="ECO:0000256" key="3">
    <source>
        <dbReference type="ARBA" id="ARBA00022801"/>
    </source>
</evidence>